<evidence type="ECO:0000256" key="1">
    <source>
        <dbReference type="SAM" id="Coils"/>
    </source>
</evidence>
<sequence length="188" mass="19977">MNITIIGRACATVVITIAGINLATTPASADDPAPSCDPAVVQAALTKAEADALAAQKAYVTHTRTSTKDLVKQLKDRETAEARAAEKEARRLAVAARKDPALRDEAKAARDTARAAAKEAARAQRASLATLKRQVKAERAVLKSQWDAVKKALRDQRDHAEECAEAAQAPEPTESPETPETEHDGAHA</sequence>
<dbReference type="Proteomes" id="UP000067689">
    <property type="component" value="Chromosome"/>
</dbReference>
<reference evidence="4 5" key="1">
    <citation type="journal article" date="1991" name="Int. J. Syst. Bacteriol.">
        <title>Description of the erythromycin-producing bacterium Arthrobacter sp. strain NRRL B-3381 as Aeromicrobium erythreum gen. nov., sp. nov.</title>
        <authorList>
            <person name="Miller E.S."/>
            <person name="Woese C.R."/>
            <person name="Brenner S."/>
        </authorList>
    </citation>
    <scope>NUCLEOTIDE SEQUENCE [LARGE SCALE GENOMIC DNA]</scope>
    <source>
        <strain evidence="4 5">AR18</strain>
    </source>
</reference>
<dbReference type="AlphaFoldDB" id="A0A0U3TK85"/>
<accession>A0A0U3TK85</accession>
<keyword evidence="1" id="KW-0175">Coiled coil</keyword>
<name>A0A0U3TK85_9ACTN</name>
<keyword evidence="5" id="KW-1185">Reference proteome</keyword>
<evidence type="ECO:0000313" key="4">
    <source>
        <dbReference type="EMBL" id="ALX05959.1"/>
    </source>
</evidence>
<gene>
    <name evidence="4" type="ORF">AERYTH_15265</name>
</gene>
<evidence type="ECO:0000256" key="3">
    <source>
        <dbReference type="SAM" id="SignalP"/>
    </source>
</evidence>
<keyword evidence="3" id="KW-0732">Signal</keyword>
<dbReference type="EMBL" id="CP011502">
    <property type="protein sequence ID" value="ALX05959.1"/>
    <property type="molecule type" value="Genomic_DNA"/>
</dbReference>
<feature type="chain" id="PRO_5006845603" evidence="3">
    <location>
        <begin position="30"/>
        <end position="188"/>
    </location>
</feature>
<evidence type="ECO:0000256" key="2">
    <source>
        <dbReference type="SAM" id="MobiDB-lite"/>
    </source>
</evidence>
<dbReference type="STRING" id="2041.AERYTH_15265"/>
<feature type="signal peptide" evidence="3">
    <location>
        <begin position="1"/>
        <end position="29"/>
    </location>
</feature>
<protein>
    <submittedName>
        <fullName evidence="4">Uncharacterized protein</fullName>
    </submittedName>
</protein>
<feature type="region of interest" description="Disordered" evidence="2">
    <location>
        <begin position="152"/>
        <end position="188"/>
    </location>
</feature>
<evidence type="ECO:0000313" key="5">
    <source>
        <dbReference type="Proteomes" id="UP000067689"/>
    </source>
</evidence>
<feature type="compositionally biased region" description="Basic and acidic residues" evidence="2">
    <location>
        <begin position="152"/>
        <end position="162"/>
    </location>
</feature>
<feature type="compositionally biased region" description="Low complexity" evidence="2">
    <location>
        <begin position="165"/>
        <end position="178"/>
    </location>
</feature>
<proteinExistence type="predicted"/>
<dbReference type="RefSeq" id="WP_067860444.1">
    <property type="nucleotide sequence ID" value="NZ_CP011502.1"/>
</dbReference>
<dbReference type="PATRIC" id="fig|2041.4.peg.3188"/>
<feature type="coiled-coil region" evidence="1">
    <location>
        <begin position="68"/>
        <end position="134"/>
    </location>
</feature>
<dbReference type="KEGG" id="aer:AERYTH_15265"/>
<organism evidence="4 5">
    <name type="scientific">Aeromicrobium erythreum</name>
    <dbReference type="NCBI Taxonomy" id="2041"/>
    <lineage>
        <taxon>Bacteria</taxon>
        <taxon>Bacillati</taxon>
        <taxon>Actinomycetota</taxon>
        <taxon>Actinomycetes</taxon>
        <taxon>Propionibacteriales</taxon>
        <taxon>Nocardioidaceae</taxon>
        <taxon>Aeromicrobium</taxon>
    </lineage>
</organism>